<name>A0AAN6VXK8_9PEZI</name>
<proteinExistence type="predicted"/>
<feature type="transmembrane region" description="Helical" evidence="2">
    <location>
        <begin position="50"/>
        <end position="75"/>
    </location>
</feature>
<comment type="caution">
    <text evidence="4">The sequence shown here is derived from an EMBL/GenBank/DDBJ whole genome shotgun (WGS) entry which is preliminary data.</text>
</comment>
<organism evidence="4 5">
    <name type="scientific">Triangularia setosa</name>
    <dbReference type="NCBI Taxonomy" id="2587417"/>
    <lineage>
        <taxon>Eukaryota</taxon>
        <taxon>Fungi</taxon>
        <taxon>Dikarya</taxon>
        <taxon>Ascomycota</taxon>
        <taxon>Pezizomycotina</taxon>
        <taxon>Sordariomycetes</taxon>
        <taxon>Sordariomycetidae</taxon>
        <taxon>Sordariales</taxon>
        <taxon>Podosporaceae</taxon>
        <taxon>Triangularia</taxon>
    </lineage>
</organism>
<evidence type="ECO:0000313" key="5">
    <source>
        <dbReference type="Proteomes" id="UP001302321"/>
    </source>
</evidence>
<feature type="chain" id="PRO_5042903569" evidence="3">
    <location>
        <begin position="20"/>
        <end position="203"/>
    </location>
</feature>
<feature type="transmembrane region" description="Helical" evidence="2">
    <location>
        <begin position="20"/>
        <end position="38"/>
    </location>
</feature>
<keyword evidence="2" id="KW-1133">Transmembrane helix</keyword>
<keyword evidence="2" id="KW-0472">Membrane</keyword>
<feature type="region of interest" description="Disordered" evidence="1">
    <location>
        <begin position="179"/>
        <end position="203"/>
    </location>
</feature>
<feature type="compositionally biased region" description="Basic and acidic residues" evidence="1">
    <location>
        <begin position="179"/>
        <end position="193"/>
    </location>
</feature>
<dbReference type="Proteomes" id="UP001302321">
    <property type="component" value="Unassembled WGS sequence"/>
</dbReference>
<evidence type="ECO:0000256" key="3">
    <source>
        <dbReference type="SAM" id="SignalP"/>
    </source>
</evidence>
<protein>
    <submittedName>
        <fullName evidence="4">Uncharacterized protein</fullName>
    </submittedName>
</protein>
<sequence length="203" mass="23595">MHAFSSLFRLLRLLEFSTAFYVAPSIPTFSFLVFAIQTRIVPRMTIYNNAFFLFGFFSFWFPCDGGTGGCLFIPLRKTIPYHAVFHPSYHIMLLFAWMRGWHGITEGGADERPKVVVWRNRARPRYRNDHPSVWLCDGWNECTCLMVASKNEESCFFLVGLRLLFDEEPPWVLEAMTKMEERGKDERGGEAKRQKTALASDMK</sequence>
<keyword evidence="3" id="KW-0732">Signal</keyword>
<accession>A0AAN6VXK8</accession>
<keyword evidence="2" id="KW-0812">Transmembrane</keyword>
<dbReference type="EMBL" id="MU866601">
    <property type="protein sequence ID" value="KAK4171251.1"/>
    <property type="molecule type" value="Genomic_DNA"/>
</dbReference>
<gene>
    <name evidence="4" type="ORF">QBC36DRAFT_100222</name>
</gene>
<evidence type="ECO:0000256" key="1">
    <source>
        <dbReference type="SAM" id="MobiDB-lite"/>
    </source>
</evidence>
<keyword evidence="5" id="KW-1185">Reference proteome</keyword>
<evidence type="ECO:0000313" key="4">
    <source>
        <dbReference type="EMBL" id="KAK4171251.1"/>
    </source>
</evidence>
<evidence type="ECO:0000256" key="2">
    <source>
        <dbReference type="SAM" id="Phobius"/>
    </source>
</evidence>
<feature type="signal peptide" evidence="3">
    <location>
        <begin position="1"/>
        <end position="19"/>
    </location>
</feature>
<reference evidence="4" key="1">
    <citation type="journal article" date="2023" name="Mol. Phylogenet. Evol.">
        <title>Genome-scale phylogeny and comparative genomics of the fungal order Sordariales.</title>
        <authorList>
            <person name="Hensen N."/>
            <person name="Bonometti L."/>
            <person name="Westerberg I."/>
            <person name="Brannstrom I.O."/>
            <person name="Guillou S."/>
            <person name="Cros-Aarteil S."/>
            <person name="Calhoun S."/>
            <person name="Haridas S."/>
            <person name="Kuo A."/>
            <person name="Mondo S."/>
            <person name="Pangilinan J."/>
            <person name="Riley R."/>
            <person name="LaButti K."/>
            <person name="Andreopoulos B."/>
            <person name="Lipzen A."/>
            <person name="Chen C."/>
            <person name="Yan M."/>
            <person name="Daum C."/>
            <person name="Ng V."/>
            <person name="Clum A."/>
            <person name="Steindorff A."/>
            <person name="Ohm R.A."/>
            <person name="Martin F."/>
            <person name="Silar P."/>
            <person name="Natvig D.O."/>
            <person name="Lalanne C."/>
            <person name="Gautier V."/>
            <person name="Ament-Velasquez S.L."/>
            <person name="Kruys A."/>
            <person name="Hutchinson M.I."/>
            <person name="Powell A.J."/>
            <person name="Barry K."/>
            <person name="Miller A.N."/>
            <person name="Grigoriev I.V."/>
            <person name="Debuchy R."/>
            <person name="Gladieux P."/>
            <person name="Hiltunen Thoren M."/>
            <person name="Johannesson H."/>
        </authorList>
    </citation>
    <scope>NUCLEOTIDE SEQUENCE</scope>
    <source>
        <strain evidence="4">CBS 892.96</strain>
    </source>
</reference>
<reference evidence="4" key="2">
    <citation type="submission" date="2023-05" db="EMBL/GenBank/DDBJ databases">
        <authorList>
            <consortium name="Lawrence Berkeley National Laboratory"/>
            <person name="Steindorff A."/>
            <person name="Hensen N."/>
            <person name="Bonometti L."/>
            <person name="Westerberg I."/>
            <person name="Brannstrom I.O."/>
            <person name="Guillou S."/>
            <person name="Cros-Aarteil S."/>
            <person name="Calhoun S."/>
            <person name="Haridas S."/>
            <person name="Kuo A."/>
            <person name="Mondo S."/>
            <person name="Pangilinan J."/>
            <person name="Riley R."/>
            <person name="Labutti K."/>
            <person name="Andreopoulos B."/>
            <person name="Lipzen A."/>
            <person name="Chen C."/>
            <person name="Yanf M."/>
            <person name="Daum C."/>
            <person name="Ng V."/>
            <person name="Clum A."/>
            <person name="Ohm R."/>
            <person name="Martin F."/>
            <person name="Silar P."/>
            <person name="Natvig D."/>
            <person name="Lalanne C."/>
            <person name="Gautier V."/>
            <person name="Ament-Velasquez S.L."/>
            <person name="Kruys A."/>
            <person name="Hutchinson M.I."/>
            <person name="Powell A.J."/>
            <person name="Barry K."/>
            <person name="Miller A.N."/>
            <person name="Grigoriev I.V."/>
            <person name="Debuchy R."/>
            <person name="Gladieux P."/>
            <person name="Thoren M.H."/>
            <person name="Johannesson H."/>
        </authorList>
    </citation>
    <scope>NUCLEOTIDE SEQUENCE</scope>
    <source>
        <strain evidence="4">CBS 892.96</strain>
    </source>
</reference>
<dbReference type="AlphaFoldDB" id="A0AAN6VXK8"/>